<dbReference type="AlphaFoldDB" id="A0A8B6F4Q1"/>
<feature type="domain" description="Mab-21-like nucleotidyltransferase" evidence="2">
    <location>
        <begin position="159"/>
        <end position="227"/>
    </location>
</feature>
<evidence type="ECO:0000256" key="1">
    <source>
        <dbReference type="ARBA" id="ARBA00008307"/>
    </source>
</evidence>
<dbReference type="Pfam" id="PF03281">
    <property type="entry name" value="Mab-21"/>
    <property type="match status" value="1"/>
</dbReference>
<organism evidence="3 4">
    <name type="scientific">Mytilus galloprovincialis</name>
    <name type="common">Mediterranean mussel</name>
    <dbReference type="NCBI Taxonomy" id="29158"/>
    <lineage>
        <taxon>Eukaryota</taxon>
        <taxon>Metazoa</taxon>
        <taxon>Spiralia</taxon>
        <taxon>Lophotrochozoa</taxon>
        <taxon>Mollusca</taxon>
        <taxon>Bivalvia</taxon>
        <taxon>Autobranchia</taxon>
        <taxon>Pteriomorphia</taxon>
        <taxon>Mytilida</taxon>
        <taxon>Mytiloidea</taxon>
        <taxon>Mytilidae</taxon>
        <taxon>Mytilinae</taxon>
        <taxon>Mytilus</taxon>
    </lineage>
</organism>
<accession>A0A8B6F4Q1</accession>
<proteinExistence type="inferred from homology"/>
<dbReference type="EMBL" id="UYJE01006277">
    <property type="protein sequence ID" value="VDI44530.1"/>
    <property type="molecule type" value="Genomic_DNA"/>
</dbReference>
<evidence type="ECO:0000313" key="3">
    <source>
        <dbReference type="EMBL" id="VDI44530.1"/>
    </source>
</evidence>
<comment type="caution">
    <text evidence="3">The sequence shown here is derived from an EMBL/GenBank/DDBJ whole genome shotgun (WGS) entry which is preliminary data.</text>
</comment>
<dbReference type="InterPro" id="IPR043519">
    <property type="entry name" value="NT_sf"/>
</dbReference>
<dbReference type="Proteomes" id="UP000596742">
    <property type="component" value="Unassembled WGS sequence"/>
</dbReference>
<dbReference type="InterPro" id="IPR046903">
    <property type="entry name" value="Mab-21-like_nuc_Trfase"/>
</dbReference>
<reference evidence="3" key="1">
    <citation type="submission" date="2018-11" db="EMBL/GenBank/DDBJ databases">
        <authorList>
            <person name="Alioto T."/>
            <person name="Alioto T."/>
        </authorList>
    </citation>
    <scope>NUCLEOTIDE SEQUENCE</scope>
</reference>
<evidence type="ECO:0000259" key="2">
    <source>
        <dbReference type="Pfam" id="PF03281"/>
    </source>
</evidence>
<comment type="similarity">
    <text evidence="1">Belongs to the mab-21 family.</text>
</comment>
<dbReference type="OrthoDB" id="6141187at2759"/>
<dbReference type="SUPFAM" id="SSF81301">
    <property type="entry name" value="Nucleotidyltransferase"/>
    <property type="match status" value="1"/>
</dbReference>
<dbReference type="PANTHER" id="PTHR10656:SF42">
    <property type="entry name" value="CYCLIC GMP-AMP SYNTHASE-LIKE PROTEIN-RELATED"/>
    <property type="match status" value="1"/>
</dbReference>
<dbReference type="Gene3D" id="3.30.460.10">
    <property type="entry name" value="Beta Polymerase, domain 2"/>
    <property type="match status" value="1"/>
</dbReference>
<evidence type="ECO:0000313" key="4">
    <source>
        <dbReference type="Proteomes" id="UP000596742"/>
    </source>
</evidence>
<name>A0A8B6F4Q1_MYTGA</name>
<sequence length="282" mass="32385">MAESATQTASLAVYHYLCQNIVGIEKHVKTLRMMNNVRDNLQSDKTWTIITSGSFGEGLQMRDSDLDVMVVFKFMEICEPTYISFNNDKIHFTMKLDDTQPGFTKLRLVQCNNREILKDCYEAGRDFYISNLLFKQRFLNDPLSTVHGPCLSDNDGLFDIALCLHCKSWITPAKHWITRSNNSWPSYDVKQSIVKHGVLFVPIGVKGSTQEELEWRISFSVGEKLLIFSFTHTQLLCYALVKILLKDVIDLDNDCDMEAARQAFLLSIELFPGQKHNRGFHK</sequence>
<dbReference type="PANTHER" id="PTHR10656">
    <property type="entry name" value="CELL FATE DETERMINING PROTEIN MAB21-RELATED"/>
    <property type="match status" value="1"/>
</dbReference>
<gene>
    <name evidence="3" type="ORF">MGAL_10B013110</name>
</gene>
<keyword evidence="4" id="KW-1185">Reference proteome</keyword>
<protein>
    <recommendedName>
        <fullName evidence="2">Mab-21-like nucleotidyltransferase domain-containing protein</fullName>
    </recommendedName>
</protein>